<protein>
    <submittedName>
        <fullName evidence="2">Uncharacterized protein</fullName>
    </submittedName>
</protein>
<comment type="caution">
    <text evidence="2">The sequence shown here is derived from an EMBL/GenBank/DDBJ whole genome shotgun (WGS) entry which is preliminary data.</text>
</comment>
<dbReference type="Proteomes" id="UP000777784">
    <property type="component" value="Unassembled WGS sequence"/>
</dbReference>
<reference evidence="2" key="1">
    <citation type="submission" date="2021-05" db="EMBL/GenBank/DDBJ databases">
        <title>Energy efficiency and biological interactions define the core microbiome of deep oligotrophic groundwater.</title>
        <authorList>
            <person name="Mehrshad M."/>
            <person name="Lopez-Fernandez M."/>
            <person name="Bell E."/>
            <person name="Bernier-Latmani R."/>
            <person name="Bertilsson S."/>
            <person name="Dopson M."/>
        </authorList>
    </citation>
    <scope>NUCLEOTIDE SEQUENCE</scope>
    <source>
        <strain evidence="2">Modern_marine.mb.64</strain>
    </source>
</reference>
<dbReference type="EMBL" id="JAHJDP010000012">
    <property type="protein sequence ID" value="MBU2689709.1"/>
    <property type="molecule type" value="Genomic_DNA"/>
</dbReference>
<gene>
    <name evidence="2" type="ORF">KJ970_02200</name>
</gene>
<proteinExistence type="predicted"/>
<keyword evidence="1" id="KW-0175">Coiled coil</keyword>
<evidence type="ECO:0000313" key="2">
    <source>
        <dbReference type="EMBL" id="MBU2689709.1"/>
    </source>
</evidence>
<organism evidence="2 3">
    <name type="scientific">Eiseniibacteriota bacterium</name>
    <dbReference type="NCBI Taxonomy" id="2212470"/>
    <lineage>
        <taxon>Bacteria</taxon>
        <taxon>Candidatus Eiseniibacteriota</taxon>
    </lineage>
</organism>
<dbReference type="PROSITE" id="PS51257">
    <property type="entry name" value="PROKAR_LIPOPROTEIN"/>
    <property type="match status" value="1"/>
</dbReference>
<evidence type="ECO:0000313" key="3">
    <source>
        <dbReference type="Proteomes" id="UP000777784"/>
    </source>
</evidence>
<feature type="coiled-coil region" evidence="1">
    <location>
        <begin position="57"/>
        <end position="91"/>
    </location>
</feature>
<name>A0A948W4U4_UNCEI</name>
<evidence type="ECO:0000256" key="1">
    <source>
        <dbReference type="SAM" id="Coils"/>
    </source>
</evidence>
<dbReference type="AlphaFoldDB" id="A0A948W4U4"/>
<sequence length="93" mass="10347">MTLRKMRGMIAVLILGSPAIFSGCAHKPCPIIPAQLELAEARLETVRNEQDTTGDDIARLQQNVERLQKSISDLEEEKALLEQLISGSEEEEE</sequence>
<accession>A0A948W4U4</accession>